<dbReference type="SMART" id="SM00283">
    <property type="entry name" value="MA"/>
    <property type="match status" value="1"/>
</dbReference>
<dbReference type="Proteomes" id="UP000198520">
    <property type="component" value="Unassembled WGS sequence"/>
</dbReference>
<dbReference type="EMBL" id="FONZ01000003">
    <property type="protein sequence ID" value="SFF18634.1"/>
    <property type="molecule type" value="Genomic_DNA"/>
</dbReference>
<dbReference type="Gene3D" id="1.10.287.950">
    <property type="entry name" value="Methyl-accepting chemotaxis protein"/>
    <property type="match status" value="1"/>
</dbReference>
<comment type="similarity">
    <text evidence="4">Belongs to the methyl-accepting chemotaxis (MCP) protein family.</text>
</comment>
<dbReference type="InterPro" id="IPR003660">
    <property type="entry name" value="HAMP_dom"/>
</dbReference>
<protein>
    <submittedName>
        <fullName evidence="9">Methyl-accepting chemotaxis protein</fullName>
    </submittedName>
</protein>
<dbReference type="GO" id="GO:0016020">
    <property type="term" value="C:membrane"/>
    <property type="evidence" value="ECO:0007669"/>
    <property type="project" value="InterPro"/>
</dbReference>
<dbReference type="PANTHER" id="PTHR32089:SF112">
    <property type="entry name" value="LYSOZYME-LIKE PROTEIN-RELATED"/>
    <property type="match status" value="1"/>
</dbReference>
<keyword evidence="10" id="KW-1185">Reference proteome</keyword>
<dbReference type="GO" id="GO:0007165">
    <property type="term" value="P:signal transduction"/>
    <property type="evidence" value="ECO:0007669"/>
    <property type="project" value="UniProtKB-KW"/>
</dbReference>
<evidence type="ECO:0000313" key="9">
    <source>
        <dbReference type="EMBL" id="SFF18634.1"/>
    </source>
</evidence>
<dbReference type="CDD" id="cd06225">
    <property type="entry name" value="HAMP"/>
    <property type="match status" value="1"/>
</dbReference>
<accession>A0A1I2GL24</accession>
<reference evidence="10" key="1">
    <citation type="submission" date="2016-10" db="EMBL/GenBank/DDBJ databases">
        <authorList>
            <person name="Varghese N."/>
            <person name="Submissions S."/>
        </authorList>
    </citation>
    <scope>NUCLEOTIDE SEQUENCE [LARGE SCALE GENOMIC DNA]</scope>
    <source>
        <strain evidence="10">DSM 19083</strain>
    </source>
</reference>
<evidence type="ECO:0000259" key="8">
    <source>
        <dbReference type="PROSITE" id="PS50885"/>
    </source>
</evidence>
<evidence type="ECO:0000256" key="1">
    <source>
        <dbReference type="ARBA" id="ARBA00022692"/>
    </source>
</evidence>
<evidence type="ECO:0000256" key="4">
    <source>
        <dbReference type="ARBA" id="ARBA00029447"/>
    </source>
</evidence>
<organism evidence="9 10">
    <name type="scientific">Flavimobilis marinus</name>
    <dbReference type="NCBI Taxonomy" id="285351"/>
    <lineage>
        <taxon>Bacteria</taxon>
        <taxon>Bacillati</taxon>
        <taxon>Actinomycetota</taxon>
        <taxon>Actinomycetes</taxon>
        <taxon>Micrococcales</taxon>
        <taxon>Jonesiaceae</taxon>
        <taxon>Flavimobilis</taxon>
    </lineage>
</organism>
<feature type="domain" description="HAMP" evidence="8">
    <location>
        <begin position="233"/>
        <end position="285"/>
    </location>
</feature>
<dbReference type="PROSITE" id="PS50111">
    <property type="entry name" value="CHEMOTAXIS_TRANSDUC_2"/>
    <property type="match status" value="1"/>
</dbReference>
<gene>
    <name evidence="9" type="ORF">SAMN04488035_1866</name>
</gene>
<evidence type="ECO:0000259" key="7">
    <source>
        <dbReference type="PROSITE" id="PS50111"/>
    </source>
</evidence>
<keyword evidence="3 5" id="KW-0807">Transducer</keyword>
<dbReference type="Pfam" id="PF00015">
    <property type="entry name" value="MCPsignal"/>
    <property type="match status" value="1"/>
</dbReference>
<feature type="transmembrane region" description="Helical" evidence="6">
    <location>
        <begin position="210"/>
        <end position="235"/>
    </location>
</feature>
<evidence type="ECO:0000256" key="6">
    <source>
        <dbReference type="SAM" id="Phobius"/>
    </source>
</evidence>
<dbReference type="AlphaFoldDB" id="A0A1I2GL24"/>
<feature type="domain" description="Methyl-accepting transducer" evidence="7">
    <location>
        <begin position="290"/>
        <end position="526"/>
    </location>
</feature>
<name>A0A1I2GL24_9MICO</name>
<dbReference type="PANTHER" id="PTHR32089">
    <property type="entry name" value="METHYL-ACCEPTING CHEMOTAXIS PROTEIN MCPB"/>
    <property type="match status" value="1"/>
</dbReference>
<evidence type="ECO:0000256" key="5">
    <source>
        <dbReference type="PROSITE-ProRule" id="PRU00284"/>
    </source>
</evidence>
<dbReference type="RefSeq" id="WP_093377744.1">
    <property type="nucleotide sequence ID" value="NZ_BNAN01000003.1"/>
</dbReference>
<dbReference type="GO" id="GO:0004888">
    <property type="term" value="F:transmembrane signaling receptor activity"/>
    <property type="evidence" value="ECO:0007669"/>
    <property type="project" value="InterPro"/>
</dbReference>
<dbReference type="PROSITE" id="PS50885">
    <property type="entry name" value="HAMP"/>
    <property type="match status" value="1"/>
</dbReference>
<evidence type="ECO:0000313" key="10">
    <source>
        <dbReference type="Proteomes" id="UP000198520"/>
    </source>
</evidence>
<dbReference type="GO" id="GO:0006935">
    <property type="term" value="P:chemotaxis"/>
    <property type="evidence" value="ECO:0007669"/>
    <property type="project" value="InterPro"/>
</dbReference>
<keyword evidence="6" id="KW-0472">Membrane</keyword>
<keyword evidence="1 6" id="KW-0812">Transmembrane</keyword>
<dbReference type="InterPro" id="IPR004089">
    <property type="entry name" value="MCPsignal_dom"/>
</dbReference>
<dbReference type="Pfam" id="PF00672">
    <property type="entry name" value="HAMP"/>
    <property type="match status" value="1"/>
</dbReference>
<sequence>MSTSAVATPVTTADTTQAAPRRKLRDLGVRTKILGVVALFAVAAISSGVVAGAGIKNLTDDVGSLTTVQTAVLSPLQTVHQGQLKARMIVGQAAAAPSASAKEAWLADQVENDAEIDGAITALEAAAAGLTPQEWYVFLEGWTAWKDVRDNQLVPAILADDRATYASVFTEQAEPLKDTYVDALDATKALLDAYSEGIAADAEASGEQSFLTLVVVLLAAVLVATWLGFVVAGGIRRSVDAVRASLGAMAGGDLTVTATVASNDEIGQMARDLTTAQTALRTTLSDLGDRATELDTTSQDMMAGAGQVTAATGEQSEQIASVAASAEQVSRNVQTTAAGAEQMGASIREIAQNAAEAARVASQATGVAHSTSETVARLGTSSQEIGDVVKAITSIAEQTNLLALNATIEAARAGEAGKGFAVVASEVKDLAQETARATEDIARRVEAIQADTAGAVSAIDEISQIIASINDYQLTIASAVEEQTATTNEMSRSVSEAATGSSDIAGSVQTVAQTSEETTTVIHQMSERTADLAAMATRLRADVSRFTY</sequence>
<dbReference type="SUPFAM" id="SSF58104">
    <property type="entry name" value="Methyl-accepting chemotaxis protein (MCP) signaling domain"/>
    <property type="match status" value="1"/>
</dbReference>
<feature type="transmembrane region" description="Helical" evidence="6">
    <location>
        <begin position="33"/>
        <end position="55"/>
    </location>
</feature>
<keyword evidence="2 6" id="KW-1133">Transmembrane helix</keyword>
<evidence type="ECO:0000256" key="2">
    <source>
        <dbReference type="ARBA" id="ARBA00022989"/>
    </source>
</evidence>
<dbReference type="PRINTS" id="PR00260">
    <property type="entry name" value="CHEMTRNSDUCR"/>
</dbReference>
<dbReference type="STRING" id="285351.SAMN04488035_1866"/>
<proteinExistence type="inferred from homology"/>
<dbReference type="InterPro" id="IPR004090">
    <property type="entry name" value="Chemotax_Me-accpt_rcpt"/>
</dbReference>
<dbReference type="SMART" id="SM00304">
    <property type="entry name" value="HAMP"/>
    <property type="match status" value="3"/>
</dbReference>
<evidence type="ECO:0000256" key="3">
    <source>
        <dbReference type="ARBA" id="ARBA00023224"/>
    </source>
</evidence>